<comment type="similarity">
    <text evidence="2">Belongs to the amidase family.</text>
</comment>
<dbReference type="PANTHER" id="PTHR46072:SF2">
    <property type="entry name" value="AMIDASE (EUROFUNG)"/>
    <property type="match status" value="1"/>
</dbReference>
<evidence type="ECO:0000256" key="3">
    <source>
        <dbReference type="ARBA" id="ARBA00012922"/>
    </source>
</evidence>
<comment type="catalytic activity">
    <reaction evidence="1">
        <text>a monocarboxylic acid amide + H2O = a monocarboxylate + NH4(+)</text>
        <dbReference type="Rhea" id="RHEA:12020"/>
        <dbReference type="ChEBI" id="CHEBI:15377"/>
        <dbReference type="ChEBI" id="CHEBI:28938"/>
        <dbReference type="ChEBI" id="CHEBI:35757"/>
        <dbReference type="ChEBI" id="CHEBI:83628"/>
        <dbReference type="EC" id="3.5.1.4"/>
    </reaction>
</comment>
<feature type="binding site" evidence="6">
    <location>
        <position position="181"/>
    </location>
    <ligand>
        <name>substrate</name>
    </ligand>
</feature>
<dbReference type="InterPro" id="IPR036928">
    <property type="entry name" value="AS_sf"/>
</dbReference>
<comment type="caution">
    <text evidence="8">The sequence shown here is derived from an EMBL/GenBank/DDBJ whole genome shotgun (WGS) entry which is preliminary data.</text>
</comment>
<feature type="domain" description="Amidase" evidence="7">
    <location>
        <begin position="77"/>
        <end position="556"/>
    </location>
</feature>
<evidence type="ECO:0000313" key="8">
    <source>
        <dbReference type="EMBL" id="KAJ3843874.1"/>
    </source>
</evidence>
<accession>A0AA38PJ63</accession>
<name>A0AA38PJ63_9AGAR</name>
<dbReference type="GO" id="GO:0004040">
    <property type="term" value="F:amidase activity"/>
    <property type="evidence" value="ECO:0007669"/>
    <property type="project" value="UniProtKB-EC"/>
</dbReference>
<feature type="binding site" evidence="6">
    <location>
        <begin position="237"/>
        <end position="240"/>
    </location>
    <ligand>
        <name>substrate</name>
    </ligand>
</feature>
<evidence type="ECO:0000256" key="4">
    <source>
        <dbReference type="ARBA" id="ARBA00022801"/>
    </source>
</evidence>
<sequence length="573" mass="62465">MTGWRTIAANKKAQQRALIPKEWTLKQADIPQKAETDVSRIPETCGLLNERELQITNSDVTELLQKLATGEWSSLSVTTAFYKRAIIAHQLTNCLTEIFIERALARASELDTILQRTGAVAGPLHGLPVSLKDQISVKGLESCMGYVSWVGNFADSNSVLTDILENAGAVIFVKTNIPQTLMVISHIIHVRIGRNYNHVFGRTSNPYNRSLTSGGSSGGEGALIAMRGSPLGVGSDIGGSIRIPAAFCGTYGLRPSYGRVPYAGCVNSLEGQDSVPSVLGPFSNSLAGIKTFLKTVIDAQPWLKDPLAVRKRWSDDEYNLADHGNGENLCFAIMWDDGIIVPHPPIIRGLEMVKKALLDAGHKVIDWKPSKHAEMHKCLGDIWAAGAADDYSAVTALVGEPVIPSMSLESEIPVVDIIDNVDTVITPSVSAYQLWQMHKKKRILREEYLQLWENTVRMTGTGRAVDAIIAPAAPYTAVPHGQNKTGQYTMVWNVLDYSTLVIPVSKVDSSIDLAKAPHVFYNEDDKTNYDIYNPVHFANAPITVQLVGRTLEEEAVIAMGEIVDTALKGVKVA</sequence>
<evidence type="ECO:0000256" key="1">
    <source>
        <dbReference type="ARBA" id="ARBA00001311"/>
    </source>
</evidence>
<dbReference type="EC" id="3.5.1.4" evidence="3"/>
<keyword evidence="4" id="KW-0378">Hydrolase</keyword>
<reference evidence="8" key="1">
    <citation type="submission" date="2022-08" db="EMBL/GenBank/DDBJ databases">
        <authorList>
            <consortium name="DOE Joint Genome Institute"/>
            <person name="Min B."/>
            <person name="Riley R."/>
            <person name="Sierra-Patev S."/>
            <person name="Naranjo-Ortiz M."/>
            <person name="Looney B."/>
            <person name="Konkel Z."/>
            <person name="Slot J.C."/>
            <person name="Sakamoto Y."/>
            <person name="Steenwyk J.L."/>
            <person name="Rokas A."/>
            <person name="Carro J."/>
            <person name="Camarero S."/>
            <person name="Ferreira P."/>
            <person name="Molpeceres G."/>
            <person name="Ruiz-Duenas F.J."/>
            <person name="Serrano A."/>
            <person name="Henrissat B."/>
            <person name="Drula E."/>
            <person name="Hughes K.W."/>
            <person name="Mata J.L."/>
            <person name="Ishikawa N.K."/>
            <person name="Vargas-Isla R."/>
            <person name="Ushijima S."/>
            <person name="Smith C.A."/>
            <person name="Ahrendt S."/>
            <person name="Andreopoulos W."/>
            <person name="He G."/>
            <person name="Labutti K."/>
            <person name="Lipzen A."/>
            <person name="Ng V."/>
            <person name="Sandor L."/>
            <person name="Barry K."/>
            <person name="Martinez A.T."/>
            <person name="Xiao Y."/>
            <person name="Gibbons J.G."/>
            <person name="Terashima K."/>
            <person name="Hibbett D.S."/>
            <person name="Grigoriev I.V."/>
        </authorList>
    </citation>
    <scope>NUCLEOTIDE SEQUENCE</scope>
    <source>
        <strain evidence="8">TFB9207</strain>
    </source>
</reference>
<evidence type="ECO:0000313" key="9">
    <source>
        <dbReference type="Proteomes" id="UP001163846"/>
    </source>
</evidence>
<dbReference type="PANTHER" id="PTHR46072">
    <property type="entry name" value="AMIDASE-RELATED-RELATED"/>
    <property type="match status" value="1"/>
</dbReference>
<keyword evidence="9" id="KW-1185">Reference proteome</keyword>
<dbReference type="SUPFAM" id="SSF75304">
    <property type="entry name" value="Amidase signature (AS) enzymes"/>
    <property type="match status" value="1"/>
</dbReference>
<feature type="active site" description="Acyl-ester intermediate" evidence="5">
    <location>
        <position position="240"/>
    </location>
</feature>
<dbReference type="PIRSF" id="PIRSF001221">
    <property type="entry name" value="Amidase_fungi"/>
    <property type="match status" value="1"/>
</dbReference>
<feature type="active site" description="Charge relay system" evidence="5">
    <location>
        <position position="216"/>
    </location>
</feature>
<dbReference type="Pfam" id="PF01425">
    <property type="entry name" value="Amidase"/>
    <property type="match status" value="1"/>
</dbReference>
<dbReference type="Gene3D" id="3.90.1300.10">
    <property type="entry name" value="Amidase signature (AS) domain"/>
    <property type="match status" value="1"/>
</dbReference>
<organism evidence="8 9">
    <name type="scientific">Lentinula raphanica</name>
    <dbReference type="NCBI Taxonomy" id="153919"/>
    <lineage>
        <taxon>Eukaryota</taxon>
        <taxon>Fungi</taxon>
        <taxon>Dikarya</taxon>
        <taxon>Basidiomycota</taxon>
        <taxon>Agaricomycotina</taxon>
        <taxon>Agaricomycetes</taxon>
        <taxon>Agaricomycetidae</taxon>
        <taxon>Agaricales</taxon>
        <taxon>Marasmiineae</taxon>
        <taxon>Omphalotaceae</taxon>
        <taxon>Lentinula</taxon>
    </lineage>
</organism>
<evidence type="ECO:0000256" key="2">
    <source>
        <dbReference type="ARBA" id="ARBA00009199"/>
    </source>
</evidence>
<dbReference type="Proteomes" id="UP001163846">
    <property type="component" value="Unassembled WGS sequence"/>
</dbReference>
<protein>
    <recommendedName>
        <fullName evidence="3">amidase</fullName>
        <ecNumber evidence="3">3.5.1.4</ecNumber>
    </recommendedName>
</protein>
<evidence type="ECO:0000256" key="6">
    <source>
        <dbReference type="PIRSR" id="PIRSR001221-2"/>
    </source>
</evidence>
<gene>
    <name evidence="8" type="ORF">F5878DRAFT_685806</name>
</gene>
<proteinExistence type="inferred from homology"/>
<evidence type="ECO:0000259" key="7">
    <source>
        <dbReference type="Pfam" id="PF01425"/>
    </source>
</evidence>
<feature type="active site" description="Charge relay system" evidence="5">
    <location>
        <position position="132"/>
    </location>
</feature>
<feature type="binding site" evidence="6">
    <location>
        <position position="216"/>
    </location>
    <ligand>
        <name>substrate</name>
    </ligand>
</feature>
<evidence type="ECO:0000256" key="5">
    <source>
        <dbReference type="PIRSR" id="PIRSR001221-1"/>
    </source>
</evidence>
<dbReference type="PROSITE" id="PS00571">
    <property type="entry name" value="AMIDASES"/>
    <property type="match status" value="1"/>
</dbReference>
<dbReference type="EMBL" id="MU805965">
    <property type="protein sequence ID" value="KAJ3843874.1"/>
    <property type="molecule type" value="Genomic_DNA"/>
</dbReference>
<dbReference type="InterPro" id="IPR023631">
    <property type="entry name" value="Amidase_dom"/>
</dbReference>
<dbReference type="AlphaFoldDB" id="A0AA38PJ63"/>
<dbReference type="InterPro" id="IPR020556">
    <property type="entry name" value="Amidase_CS"/>
</dbReference>